<proteinExistence type="predicted"/>
<evidence type="ECO:0000313" key="2">
    <source>
        <dbReference type="EMBL" id="KAK3326199.1"/>
    </source>
</evidence>
<accession>A0AAE0IJN9</accession>
<protein>
    <submittedName>
        <fullName evidence="2">Uncharacterized protein</fullName>
    </submittedName>
</protein>
<dbReference type="EMBL" id="JAUEDM010000002">
    <property type="protein sequence ID" value="KAK3326199.1"/>
    <property type="molecule type" value="Genomic_DNA"/>
</dbReference>
<dbReference type="AlphaFoldDB" id="A0AAE0IJN9"/>
<gene>
    <name evidence="2" type="ORF">B0H66DRAFT_588840</name>
</gene>
<feature type="transmembrane region" description="Helical" evidence="1">
    <location>
        <begin position="42"/>
        <end position="67"/>
    </location>
</feature>
<dbReference type="Proteomes" id="UP001283341">
    <property type="component" value="Unassembled WGS sequence"/>
</dbReference>
<keyword evidence="1" id="KW-1133">Transmembrane helix</keyword>
<evidence type="ECO:0000256" key="1">
    <source>
        <dbReference type="SAM" id="Phobius"/>
    </source>
</evidence>
<keyword evidence="1" id="KW-0472">Membrane</keyword>
<organism evidence="2 3">
    <name type="scientific">Apodospora peruviana</name>
    <dbReference type="NCBI Taxonomy" id="516989"/>
    <lineage>
        <taxon>Eukaryota</taxon>
        <taxon>Fungi</taxon>
        <taxon>Dikarya</taxon>
        <taxon>Ascomycota</taxon>
        <taxon>Pezizomycotina</taxon>
        <taxon>Sordariomycetes</taxon>
        <taxon>Sordariomycetidae</taxon>
        <taxon>Sordariales</taxon>
        <taxon>Lasiosphaeriaceae</taxon>
        <taxon>Apodospora</taxon>
    </lineage>
</organism>
<sequence>MCLTAFFFLPQTFHCQHSTKCPARHHCVRGCNFRTDSPPLRIYLMIITEHRSFVLLFLGGFLFMIIVSRLRLASSSQLLNSTRQSWPTNTRDICPPSCTWPSRRLPRALEYYRRWLPRSSHVEDMTQNAKFPTKVL</sequence>
<reference evidence="2" key="1">
    <citation type="journal article" date="2023" name="Mol. Phylogenet. Evol.">
        <title>Genome-scale phylogeny and comparative genomics of the fungal order Sordariales.</title>
        <authorList>
            <person name="Hensen N."/>
            <person name="Bonometti L."/>
            <person name="Westerberg I."/>
            <person name="Brannstrom I.O."/>
            <person name="Guillou S."/>
            <person name="Cros-Aarteil S."/>
            <person name="Calhoun S."/>
            <person name="Haridas S."/>
            <person name="Kuo A."/>
            <person name="Mondo S."/>
            <person name="Pangilinan J."/>
            <person name="Riley R."/>
            <person name="LaButti K."/>
            <person name="Andreopoulos B."/>
            <person name="Lipzen A."/>
            <person name="Chen C."/>
            <person name="Yan M."/>
            <person name="Daum C."/>
            <person name="Ng V."/>
            <person name="Clum A."/>
            <person name="Steindorff A."/>
            <person name="Ohm R.A."/>
            <person name="Martin F."/>
            <person name="Silar P."/>
            <person name="Natvig D.O."/>
            <person name="Lalanne C."/>
            <person name="Gautier V."/>
            <person name="Ament-Velasquez S.L."/>
            <person name="Kruys A."/>
            <person name="Hutchinson M.I."/>
            <person name="Powell A.J."/>
            <person name="Barry K."/>
            <person name="Miller A.N."/>
            <person name="Grigoriev I.V."/>
            <person name="Debuchy R."/>
            <person name="Gladieux P."/>
            <person name="Hiltunen Thoren M."/>
            <person name="Johannesson H."/>
        </authorList>
    </citation>
    <scope>NUCLEOTIDE SEQUENCE</scope>
    <source>
        <strain evidence="2">CBS 118394</strain>
    </source>
</reference>
<keyword evidence="3" id="KW-1185">Reference proteome</keyword>
<name>A0AAE0IJN9_9PEZI</name>
<evidence type="ECO:0000313" key="3">
    <source>
        <dbReference type="Proteomes" id="UP001283341"/>
    </source>
</evidence>
<keyword evidence="1" id="KW-0812">Transmembrane</keyword>
<comment type="caution">
    <text evidence="2">The sequence shown here is derived from an EMBL/GenBank/DDBJ whole genome shotgun (WGS) entry which is preliminary data.</text>
</comment>
<reference evidence="2" key="2">
    <citation type="submission" date="2023-06" db="EMBL/GenBank/DDBJ databases">
        <authorList>
            <consortium name="Lawrence Berkeley National Laboratory"/>
            <person name="Haridas S."/>
            <person name="Hensen N."/>
            <person name="Bonometti L."/>
            <person name="Westerberg I."/>
            <person name="Brannstrom I.O."/>
            <person name="Guillou S."/>
            <person name="Cros-Aarteil S."/>
            <person name="Calhoun S."/>
            <person name="Kuo A."/>
            <person name="Mondo S."/>
            <person name="Pangilinan J."/>
            <person name="Riley R."/>
            <person name="Labutti K."/>
            <person name="Andreopoulos B."/>
            <person name="Lipzen A."/>
            <person name="Chen C."/>
            <person name="Yanf M."/>
            <person name="Daum C."/>
            <person name="Ng V."/>
            <person name="Clum A."/>
            <person name="Steindorff A."/>
            <person name="Ohm R."/>
            <person name="Martin F."/>
            <person name="Silar P."/>
            <person name="Natvig D."/>
            <person name="Lalanne C."/>
            <person name="Gautier V."/>
            <person name="Ament-Velasquez S.L."/>
            <person name="Kruys A."/>
            <person name="Hutchinson M.I."/>
            <person name="Powell A.J."/>
            <person name="Barry K."/>
            <person name="Miller A.N."/>
            <person name="Grigoriev I.V."/>
            <person name="Debuchy R."/>
            <person name="Gladieux P."/>
            <person name="Thoren M.H."/>
            <person name="Johannesson H."/>
        </authorList>
    </citation>
    <scope>NUCLEOTIDE SEQUENCE</scope>
    <source>
        <strain evidence="2">CBS 118394</strain>
    </source>
</reference>